<dbReference type="Proteomes" id="UP000681720">
    <property type="component" value="Unassembled WGS sequence"/>
</dbReference>
<gene>
    <name evidence="2" type="ORF">BYL167_LOCUS77368</name>
    <name evidence="1" type="ORF">GIL414_LOCUS20786</name>
</gene>
<proteinExistence type="predicted"/>
<evidence type="ECO:0000313" key="3">
    <source>
        <dbReference type="Proteomes" id="UP000681967"/>
    </source>
</evidence>
<reference evidence="2" key="1">
    <citation type="submission" date="2021-02" db="EMBL/GenBank/DDBJ databases">
        <authorList>
            <person name="Nowell W R."/>
        </authorList>
    </citation>
    <scope>NUCLEOTIDE SEQUENCE</scope>
</reference>
<name>A0A8S3GRC0_9BILA</name>
<protein>
    <submittedName>
        <fullName evidence="2">Uncharacterized protein</fullName>
    </submittedName>
</protein>
<accession>A0A8S3GRC0</accession>
<comment type="caution">
    <text evidence="2">The sequence shown here is derived from an EMBL/GenBank/DDBJ whole genome shotgun (WGS) entry which is preliminary data.</text>
</comment>
<evidence type="ECO:0000313" key="1">
    <source>
        <dbReference type="EMBL" id="CAF4180884.1"/>
    </source>
</evidence>
<dbReference type="EMBL" id="CAJOBJ010015235">
    <property type="protein sequence ID" value="CAF4180884.1"/>
    <property type="molecule type" value="Genomic_DNA"/>
</dbReference>
<dbReference type="AlphaFoldDB" id="A0A8S3GRC0"/>
<dbReference type="EMBL" id="CAJOBH010281612">
    <property type="protein sequence ID" value="CAF5171391.1"/>
    <property type="molecule type" value="Genomic_DNA"/>
</dbReference>
<evidence type="ECO:0000313" key="2">
    <source>
        <dbReference type="EMBL" id="CAF5171391.1"/>
    </source>
</evidence>
<organism evidence="2 3">
    <name type="scientific">Rotaria magnacalcarata</name>
    <dbReference type="NCBI Taxonomy" id="392030"/>
    <lineage>
        <taxon>Eukaryota</taxon>
        <taxon>Metazoa</taxon>
        <taxon>Spiralia</taxon>
        <taxon>Gnathifera</taxon>
        <taxon>Rotifera</taxon>
        <taxon>Eurotatoria</taxon>
        <taxon>Bdelloidea</taxon>
        <taxon>Philodinida</taxon>
        <taxon>Philodinidae</taxon>
        <taxon>Rotaria</taxon>
    </lineage>
</organism>
<sequence length="69" mass="8056">MMGDTYADVKKSAAKLWHLERARIALEIENGMSSSERKSEVNKYWVDIQGERYLQVEEVTYPLGYLKDD</sequence>
<dbReference type="Proteomes" id="UP000681967">
    <property type="component" value="Unassembled WGS sequence"/>
</dbReference>